<evidence type="ECO:0000313" key="2">
    <source>
        <dbReference type="Proteomes" id="UP000215244"/>
    </source>
</evidence>
<proteinExistence type="predicted"/>
<reference evidence="1 2" key="1">
    <citation type="submission" date="2017-08" db="EMBL/GenBank/DDBJ databases">
        <title>The complete genome sequence of Maribacter sp. B1, isolated from deep-sea sediment.</title>
        <authorList>
            <person name="Wu Y.-H."/>
            <person name="Cheng H."/>
            <person name="Xu X.-W."/>
        </authorList>
    </citation>
    <scope>NUCLEOTIDE SEQUENCE [LARGE SCALE GENOMIC DNA]</scope>
    <source>
        <strain evidence="1 2">B1</strain>
    </source>
</reference>
<sequence>MKNKSNAEVEHSIVLQILADKIGITKNVTSYVARHSFAICLCEKGVGIDVIGDALGNHSVLTIKACAREFGVQILDEVVEILLR</sequence>
<dbReference type="Gene3D" id="1.10.443.10">
    <property type="entry name" value="Intergrase catalytic core"/>
    <property type="match status" value="1"/>
</dbReference>
<name>A0A223V6I8_9FLAO</name>
<dbReference type="GO" id="GO:0003677">
    <property type="term" value="F:DNA binding"/>
    <property type="evidence" value="ECO:0007669"/>
    <property type="project" value="InterPro"/>
</dbReference>
<dbReference type="EMBL" id="CP022957">
    <property type="protein sequence ID" value="ASV31034.1"/>
    <property type="molecule type" value="Genomic_DNA"/>
</dbReference>
<dbReference type="RefSeq" id="WP_094997646.1">
    <property type="nucleotide sequence ID" value="NZ_BMJL01000014.1"/>
</dbReference>
<dbReference type="AlphaFoldDB" id="A0A223V6I8"/>
<dbReference type="GO" id="GO:0015074">
    <property type="term" value="P:DNA integration"/>
    <property type="evidence" value="ECO:0007669"/>
    <property type="project" value="InterPro"/>
</dbReference>
<organism evidence="1 2">
    <name type="scientific">Maribacter cobaltidurans</name>
    <dbReference type="NCBI Taxonomy" id="1178778"/>
    <lineage>
        <taxon>Bacteria</taxon>
        <taxon>Pseudomonadati</taxon>
        <taxon>Bacteroidota</taxon>
        <taxon>Flavobacteriia</taxon>
        <taxon>Flavobacteriales</taxon>
        <taxon>Flavobacteriaceae</taxon>
        <taxon>Maribacter</taxon>
    </lineage>
</organism>
<protein>
    <submittedName>
        <fullName evidence="1">Uncharacterized protein</fullName>
    </submittedName>
</protein>
<dbReference type="SUPFAM" id="SSF56349">
    <property type="entry name" value="DNA breaking-rejoining enzymes"/>
    <property type="match status" value="1"/>
</dbReference>
<dbReference type="OrthoDB" id="1094492at2"/>
<dbReference type="InterPro" id="IPR011010">
    <property type="entry name" value="DNA_brk_join_enz"/>
</dbReference>
<accession>A0A223V6I8</accession>
<dbReference type="Proteomes" id="UP000215244">
    <property type="component" value="Chromosome"/>
</dbReference>
<keyword evidence="2" id="KW-1185">Reference proteome</keyword>
<dbReference type="GO" id="GO:0006310">
    <property type="term" value="P:DNA recombination"/>
    <property type="evidence" value="ECO:0007669"/>
    <property type="project" value="InterPro"/>
</dbReference>
<gene>
    <name evidence="1" type="ORF">CJ263_12890</name>
</gene>
<dbReference type="InterPro" id="IPR013762">
    <property type="entry name" value="Integrase-like_cat_sf"/>
</dbReference>
<dbReference type="KEGG" id="marb:CJ263_12890"/>
<evidence type="ECO:0000313" key="1">
    <source>
        <dbReference type="EMBL" id="ASV31034.1"/>
    </source>
</evidence>